<dbReference type="InterPro" id="IPR000944">
    <property type="entry name" value="Tscrpt_reg_Rrf2"/>
</dbReference>
<proteinExistence type="predicted"/>
<dbReference type="NCBIfam" id="NF041852">
    <property type="entry name" value="trans_reg_HypR"/>
    <property type="match status" value="1"/>
</dbReference>
<evidence type="ECO:0000313" key="2">
    <source>
        <dbReference type="EMBL" id="NMK97773.1"/>
    </source>
</evidence>
<dbReference type="PANTHER" id="PTHR33221:SF15">
    <property type="entry name" value="HTH-TYPE TRANSCRIPTIONAL REGULATOR YWGB-RELATED"/>
    <property type="match status" value="1"/>
</dbReference>
<sequence length="143" mass="16644">MNLEFNIAVHVLSFLTKHKNEKFNSKELAELTCLNPVQLRRVVANLSDQQLITTVRGKDGGYKANQYTSTVNLAELYQQFVLTKDNNQRVYTGDRNSHCDISKHIAQIMARYRDEEIQLILNFYRNKTIQDVLNDILQEVNQI</sequence>
<dbReference type="RefSeq" id="WP_030063506.1">
    <property type="nucleotide sequence ID" value="NZ_AP014956.1"/>
</dbReference>
<evidence type="ECO:0000313" key="1">
    <source>
        <dbReference type="EMBL" id="NMK54617.1"/>
    </source>
</evidence>
<dbReference type="Pfam" id="PF02082">
    <property type="entry name" value="Rrf2"/>
    <property type="match status" value="1"/>
</dbReference>
<keyword evidence="5" id="KW-1185">Reference proteome</keyword>
<dbReference type="InterPro" id="IPR036388">
    <property type="entry name" value="WH-like_DNA-bd_sf"/>
</dbReference>
<dbReference type="EMBL" id="JABBLX010000013">
    <property type="protein sequence ID" value="NMK97773.1"/>
    <property type="molecule type" value="Genomic_DNA"/>
</dbReference>
<evidence type="ECO:0000313" key="3">
    <source>
        <dbReference type="EMBL" id="TBW77567.1"/>
    </source>
</evidence>
<evidence type="ECO:0000313" key="4">
    <source>
        <dbReference type="Proteomes" id="UP000291949"/>
    </source>
</evidence>
<accession>A0A7Z7YW01</accession>
<dbReference type="PANTHER" id="PTHR33221">
    <property type="entry name" value="WINGED HELIX-TURN-HELIX TRANSCRIPTIONAL REGULATOR, RRF2 FAMILY"/>
    <property type="match status" value="1"/>
</dbReference>
<evidence type="ECO:0000313" key="6">
    <source>
        <dbReference type="Proteomes" id="UP000550736"/>
    </source>
</evidence>
<reference evidence="5 6" key="2">
    <citation type="submission" date="2020-04" db="EMBL/GenBank/DDBJ databases">
        <title>The Epidemiology and Molecular Characteristics of Linezolid-Resistant Staphylococcus capitis in Huashan Hospital, Shanghai.</title>
        <authorList>
            <person name="Ding L."/>
            <person name="Li P."/>
            <person name="Yang Y."/>
            <person name="Lin D."/>
            <person name="Xu X."/>
        </authorList>
    </citation>
    <scope>NUCLEOTIDE SEQUENCE [LARGE SCALE GENOMIC DNA]</scope>
    <source>
        <strain evidence="2 6">12-86</strain>
        <strain evidence="1 5">17-84</strain>
    </source>
</reference>
<dbReference type="Gene3D" id="1.10.10.10">
    <property type="entry name" value="Winged helix-like DNA-binding domain superfamily/Winged helix DNA-binding domain"/>
    <property type="match status" value="1"/>
</dbReference>
<dbReference type="EMBL" id="JABBMI010000062">
    <property type="protein sequence ID" value="NMK54617.1"/>
    <property type="molecule type" value="Genomic_DNA"/>
</dbReference>
<dbReference type="InterPro" id="IPR036390">
    <property type="entry name" value="WH_DNA-bd_sf"/>
</dbReference>
<dbReference type="GO" id="GO:0003700">
    <property type="term" value="F:DNA-binding transcription factor activity"/>
    <property type="evidence" value="ECO:0007669"/>
    <property type="project" value="TreeGrafter"/>
</dbReference>
<reference evidence="3 4" key="1">
    <citation type="journal article" date="2019" name="Sci. Transl. Med.">
        <title>Quorum sensing between bacterial species on the skin protects against epidermal injury in atopic dermatitis.</title>
        <authorList>
            <person name="Williams M.R."/>
        </authorList>
    </citation>
    <scope>NUCLEOTIDE SEQUENCE [LARGE SCALE GENOMIC DNA]</scope>
    <source>
        <strain evidence="3 4">H8</strain>
    </source>
</reference>
<dbReference type="GO" id="GO:0005829">
    <property type="term" value="C:cytosol"/>
    <property type="evidence" value="ECO:0007669"/>
    <property type="project" value="TreeGrafter"/>
</dbReference>
<dbReference type="AlphaFoldDB" id="A0A7Z7YW01"/>
<gene>
    <name evidence="3" type="ORF">EQ811_00410</name>
    <name evidence="2" type="ORF">HHM13_06645</name>
    <name evidence="1" type="ORF">HHM24_07775</name>
</gene>
<dbReference type="PROSITE" id="PS51197">
    <property type="entry name" value="HTH_RRF2_2"/>
    <property type="match status" value="1"/>
</dbReference>
<protein>
    <submittedName>
        <fullName evidence="1 3">Transcriptional regulator</fullName>
    </submittedName>
</protein>
<dbReference type="EMBL" id="SCHC01000001">
    <property type="protein sequence ID" value="TBW77567.1"/>
    <property type="molecule type" value="Genomic_DNA"/>
</dbReference>
<comment type="caution">
    <text evidence="3">The sequence shown here is derived from an EMBL/GenBank/DDBJ whole genome shotgun (WGS) entry which is preliminary data.</text>
</comment>
<dbReference type="Proteomes" id="UP000550736">
    <property type="component" value="Unassembled WGS sequence"/>
</dbReference>
<dbReference type="SUPFAM" id="SSF46785">
    <property type="entry name" value="Winged helix' DNA-binding domain"/>
    <property type="match status" value="1"/>
</dbReference>
<organism evidence="3 4">
    <name type="scientific">Staphylococcus capitis</name>
    <dbReference type="NCBI Taxonomy" id="29388"/>
    <lineage>
        <taxon>Bacteria</taxon>
        <taxon>Bacillati</taxon>
        <taxon>Bacillota</taxon>
        <taxon>Bacilli</taxon>
        <taxon>Bacillales</taxon>
        <taxon>Staphylococcaceae</taxon>
        <taxon>Staphylococcus</taxon>
    </lineage>
</organism>
<evidence type="ECO:0000313" key="5">
    <source>
        <dbReference type="Proteomes" id="UP000538955"/>
    </source>
</evidence>
<dbReference type="Proteomes" id="UP000291949">
    <property type="component" value="Unassembled WGS sequence"/>
</dbReference>
<dbReference type="Proteomes" id="UP000538955">
    <property type="component" value="Unassembled WGS sequence"/>
</dbReference>
<name>A0A7Z7YW01_STACP</name>